<evidence type="ECO:0000256" key="6">
    <source>
        <dbReference type="SAM" id="Phobius"/>
    </source>
</evidence>
<evidence type="ECO:0000256" key="1">
    <source>
        <dbReference type="ARBA" id="ARBA00004127"/>
    </source>
</evidence>
<feature type="transmembrane region" description="Helical" evidence="6">
    <location>
        <begin position="245"/>
        <end position="271"/>
    </location>
</feature>
<feature type="region of interest" description="Disordered" evidence="5">
    <location>
        <begin position="337"/>
        <end position="360"/>
    </location>
</feature>
<dbReference type="AlphaFoldDB" id="A0A542Y653"/>
<evidence type="ECO:0000256" key="3">
    <source>
        <dbReference type="ARBA" id="ARBA00022989"/>
    </source>
</evidence>
<keyword evidence="3 6" id="KW-1133">Transmembrane helix</keyword>
<feature type="domain" description="HTTM-like" evidence="7">
    <location>
        <begin position="20"/>
        <end position="316"/>
    </location>
</feature>
<dbReference type="Pfam" id="PF05090">
    <property type="entry name" value="HTTM"/>
    <property type="match status" value="1"/>
</dbReference>
<dbReference type="InterPro" id="IPR053934">
    <property type="entry name" value="HTTM_dom"/>
</dbReference>
<feature type="transmembrane region" description="Helical" evidence="6">
    <location>
        <begin position="191"/>
        <end position="214"/>
    </location>
</feature>
<name>A0A542Y653_9MICO</name>
<dbReference type="InterPro" id="IPR011020">
    <property type="entry name" value="HTTM-like"/>
</dbReference>
<accession>A0A542Y653</accession>
<evidence type="ECO:0000256" key="4">
    <source>
        <dbReference type="ARBA" id="ARBA00023136"/>
    </source>
</evidence>
<dbReference type="Proteomes" id="UP000319094">
    <property type="component" value="Unassembled WGS sequence"/>
</dbReference>
<feature type="transmembrane region" description="Helical" evidence="6">
    <location>
        <begin position="137"/>
        <end position="156"/>
    </location>
</feature>
<comment type="subcellular location">
    <subcellularLocation>
        <location evidence="1">Endomembrane system</location>
        <topology evidence="1">Multi-pass membrane protein</topology>
    </subcellularLocation>
</comment>
<dbReference type="GO" id="GO:0012505">
    <property type="term" value="C:endomembrane system"/>
    <property type="evidence" value="ECO:0007669"/>
    <property type="project" value="UniProtKB-SubCell"/>
</dbReference>
<keyword evidence="4 6" id="KW-0472">Membrane</keyword>
<evidence type="ECO:0000313" key="8">
    <source>
        <dbReference type="EMBL" id="TQL43507.1"/>
    </source>
</evidence>
<feature type="transmembrane region" description="Helical" evidence="6">
    <location>
        <begin position="113"/>
        <end position="131"/>
    </location>
</feature>
<dbReference type="EMBL" id="VFON01000001">
    <property type="protein sequence ID" value="TQL43507.1"/>
    <property type="molecule type" value="Genomic_DNA"/>
</dbReference>
<dbReference type="PANTHER" id="PTHR39535">
    <property type="entry name" value="SPORULATION-DELAYING PROTEIN SDPB"/>
    <property type="match status" value="1"/>
</dbReference>
<reference evidence="8 9" key="1">
    <citation type="submission" date="2019-06" db="EMBL/GenBank/DDBJ databases">
        <title>Sequencing the genomes of 1000 actinobacteria strains.</title>
        <authorList>
            <person name="Klenk H.-P."/>
        </authorList>
    </citation>
    <scope>NUCLEOTIDE SEQUENCE [LARGE SCALE GENOMIC DNA]</scope>
    <source>
        <strain evidence="8 9">DSM 8803</strain>
    </source>
</reference>
<dbReference type="SMART" id="SM00752">
    <property type="entry name" value="HTTM"/>
    <property type="match status" value="1"/>
</dbReference>
<dbReference type="InterPro" id="IPR052964">
    <property type="entry name" value="Sporulation_signal_mat"/>
</dbReference>
<feature type="transmembrane region" description="Helical" evidence="6">
    <location>
        <begin position="278"/>
        <end position="300"/>
    </location>
</feature>
<proteinExistence type="predicted"/>
<gene>
    <name evidence="8" type="ORF">FB468_1529</name>
</gene>
<keyword evidence="9" id="KW-1185">Reference proteome</keyword>
<dbReference type="PANTHER" id="PTHR39535:SF2">
    <property type="entry name" value="HTTM DOMAIN-CONTAINING PROTEIN"/>
    <property type="match status" value="1"/>
</dbReference>
<evidence type="ECO:0000256" key="5">
    <source>
        <dbReference type="SAM" id="MobiDB-lite"/>
    </source>
</evidence>
<organism evidence="8 9">
    <name type="scientific">Leucobacter komagatae</name>
    <dbReference type="NCBI Taxonomy" id="55969"/>
    <lineage>
        <taxon>Bacteria</taxon>
        <taxon>Bacillati</taxon>
        <taxon>Actinomycetota</taxon>
        <taxon>Actinomycetes</taxon>
        <taxon>Micrococcales</taxon>
        <taxon>Microbacteriaceae</taxon>
        <taxon>Leucobacter</taxon>
    </lineage>
</organism>
<comment type="caution">
    <text evidence="8">The sequence shown here is derived from an EMBL/GenBank/DDBJ whole genome shotgun (WGS) entry which is preliminary data.</text>
</comment>
<sequence>MIMASAISNTWERLMNWFLESRHATYGLALLRIGLGASTVAILALYLPNFSYTFGHGSQWGAAMFRDSSVHSYFWPITALFSRTDPDPLILAKIIVLMAVAAAYALGWRMRVVSPLFVALWLGFTTLDPVVTNTGHYQTFRLFIIFLLFADTSYRWSLDARRRAKREARRGVAARPLGFGRWRVPEWFPVLSNNVAVVLIGYQLCVIYVTSALWKLQGATWVSGVASYYPLQVEELTLVPWLNHLAWQVTPAVFIASWLSVYGQLLFPVLLLNRWSRIVGLVLVTGMHASIAILLALPWFSLMMILGDMIFIRDRTWRRAADWVNQRVRKAPVPIVGEGEAEATGKPQSEPSPGPVLTGA</sequence>
<evidence type="ECO:0000313" key="9">
    <source>
        <dbReference type="Proteomes" id="UP000319094"/>
    </source>
</evidence>
<feature type="transmembrane region" description="Helical" evidence="6">
    <location>
        <begin position="89"/>
        <end position="106"/>
    </location>
</feature>
<evidence type="ECO:0000256" key="2">
    <source>
        <dbReference type="ARBA" id="ARBA00022692"/>
    </source>
</evidence>
<keyword evidence="2 6" id="KW-0812">Transmembrane</keyword>
<protein>
    <submittedName>
        <fullName evidence="8">Vitamin K-dependent gamma-carboxylase-like protein</fullName>
    </submittedName>
</protein>
<evidence type="ECO:0000259" key="7">
    <source>
        <dbReference type="SMART" id="SM00752"/>
    </source>
</evidence>
<dbReference type="OrthoDB" id="128729at2"/>
<feature type="transmembrane region" description="Helical" evidence="6">
    <location>
        <begin position="24"/>
        <end position="47"/>
    </location>
</feature>